<dbReference type="AlphaFoldDB" id="A0A0P8AAD8"/>
<gene>
    <name evidence="1" type="ORF">HLUCCO17_04520</name>
</gene>
<protein>
    <submittedName>
        <fullName evidence="1">Uncharacterized protein</fullName>
    </submittedName>
</protein>
<evidence type="ECO:0000313" key="2">
    <source>
        <dbReference type="Proteomes" id="UP000050497"/>
    </source>
</evidence>
<comment type="caution">
    <text evidence="1">The sequence shown here is derived from an EMBL/GenBank/DDBJ whole genome shotgun (WGS) entry which is preliminary data.</text>
</comment>
<dbReference type="OrthoDB" id="9801289at2"/>
<dbReference type="Proteomes" id="UP000050497">
    <property type="component" value="Unassembled WGS sequence"/>
</dbReference>
<dbReference type="EMBL" id="LJSX01000004">
    <property type="protein sequence ID" value="KPQ12069.1"/>
    <property type="molecule type" value="Genomic_DNA"/>
</dbReference>
<proteinExistence type="predicted"/>
<name>A0A0P8AAD8_9HYPH</name>
<sequence>MALRIMRSMPTHPGGDLGIRPAAQGKAIDLALTLAAANGGEHRLAAGQTHGLADVWPDRAQPG</sequence>
<dbReference type="RefSeq" id="WP_131817793.1">
    <property type="nucleotide sequence ID" value="NZ_FMBM01000002.1"/>
</dbReference>
<evidence type="ECO:0000313" key="1">
    <source>
        <dbReference type="EMBL" id="KPQ12069.1"/>
    </source>
</evidence>
<organism evidence="1 2">
    <name type="scientific">Saliniramus fredricksonii</name>
    <dbReference type="NCBI Taxonomy" id="1653334"/>
    <lineage>
        <taxon>Bacteria</taxon>
        <taxon>Pseudomonadati</taxon>
        <taxon>Pseudomonadota</taxon>
        <taxon>Alphaproteobacteria</taxon>
        <taxon>Hyphomicrobiales</taxon>
        <taxon>Salinarimonadaceae</taxon>
        <taxon>Saliniramus</taxon>
    </lineage>
</organism>
<reference evidence="1 2" key="1">
    <citation type="submission" date="2015-09" db="EMBL/GenBank/DDBJ databases">
        <title>Identification and resolution of microdiversity through metagenomic sequencing of parallel consortia.</title>
        <authorList>
            <person name="Nelson W.C."/>
            <person name="Romine M.F."/>
            <person name="Lindemann S.R."/>
        </authorList>
    </citation>
    <scope>NUCLEOTIDE SEQUENCE [LARGE SCALE GENOMIC DNA]</scope>
    <source>
        <strain evidence="1">HL-109</strain>
    </source>
</reference>
<accession>A0A0P8AAD8</accession>